<reference evidence="9" key="1">
    <citation type="submission" date="2013-07" db="EMBL/GenBank/DDBJ databases">
        <authorList>
            <person name="Geib S."/>
        </authorList>
    </citation>
    <scope>NUCLEOTIDE SEQUENCE</scope>
</reference>
<reference evidence="9" key="2">
    <citation type="journal article" date="2014" name="BMC Genomics">
        <title>A genomic perspective to assessing quality of mass-reared SIT flies used in Mediterranean fruit fly (Ceratitis capitata) eradication in California.</title>
        <authorList>
            <person name="Calla B."/>
            <person name="Hall B."/>
            <person name="Hou S."/>
            <person name="Geib S.M."/>
        </authorList>
    </citation>
    <scope>NUCLEOTIDE SEQUENCE</scope>
</reference>
<dbReference type="Pfam" id="PF13359">
    <property type="entry name" value="DDE_Tnp_4"/>
    <property type="match status" value="1"/>
</dbReference>
<dbReference type="GO" id="GO:0046872">
    <property type="term" value="F:metal ion binding"/>
    <property type="evidence" value="ECO:0007669"/>
    <property type="project" value="UniProtKB-KW"/>
</dbReference>
<dbReference type="InterPro" id="IPR045249">
    <property type="entry name" value="HARBI1-like"/>
</dbReference>
<dbReference type="InterPro" id="IPR027806">
    <property type="entry name" value="HARBI1_dom"/>
</dbReference>
<evidence type="ECO:0000256" key="1">
    <source>
        <dbReference type="ARBA" id="ARBA00001968"/>
    </source>
</evidence>
<keyword evidence="6" id="KW-0378">Hydrolase</keyword>
<dbReference type="AlphaFoldDB" id="W8C221"/>
<evidence type="ECO:0000256" key="4">
    <source>
        <dbReference type="ARBA" id="ARBA00022722"/>
    </source>
</evidence>
<sequence length="373" mass="43558">MFMFFNAPYEEYEEELRVKRRRLRDANTPIDLPEEEFMKEYRVSKKVFMTIFNEVTPKIKRKHRTTAIPEITRLACFLSALAGNYQSRVGNNSNTAVSQAMASKIVGDYLEIFEDHFCDKWINLEMTEQEENKVKLKFYNETEVPSIIGCVDCTHIAIQCPRLDTSHVYRNDTGGFSINALIICDVDLMVRYIDARNPGENDDDFVWQKSDPNLYFKSKYDAGKRNFWLIGDTDFKLQPYLMTPYREPVESYEVNYNEKCLKAQSIMEKCLNAIESRFPVLTHPKGMHYLPEKATKIINVCCAIHNACVFYKDDLPKSDKTFLNVDKQKQRDIDDSESYDSDVSEFNNEMGVPNELLRIREKLAKSLRDEKCV</sequence>
<dbReference type="EMBL" id="GAMC01010776">
    <property type="protein sequence ID" value="JAB95779.1"/>
    <property type="molecule type" value="mRNA"/>
</dbReference>
<dbReference type="PANTHER" id="PTHR22930:SF289">
    <property type="entry name" value="DDE TNP4 DOMAIN-CONTAINING PROTEIN-RELATED"/>
    <property type="match status" value="1"/>
</dbReference>
<evidence type="ECO:0000313" key="9">
    <source>
        <dbReference type="EMBL" id="JAB95779.1"/>
    </source>
</evidence>
<dbReference type="OrthoDB" id="10062286at2759"/>
<gene>
    <name evidence="9" type="primary">HARB1</name>
</gene>
<comment type="subcellular location">
    <subcellularLocation>
        <location evidence="2">Nucleus</location>
    </subcellularLocation>
</comment>
<feature type="domain" description="DDE Tnp4" evidence="8">
    <location>
        <begin position="151"/>
        <end position="306"/>
    </location>
</feature>
<evidence type="ECO:0000256" key="7">
    <source>
        <dbReference type="ARBA" id="ARBA00023242"/>
    </source>
</evidence>
<proteinExistence type="evidence at transcript level"/>
<evidence type="ECO:0000256" key="3">
    <source>
        <dbReference type="ARBA" id="ARBA00006958"/>
    </source>
</evidence>
<comment type="similarity">
    <text evidence="3">Belongs to the HARBI1 family.</text>
</comment>
<evidence type="ECO:0000256" key="6">
    <source>
        <dbReference type="ARBA" id="ARBA00022801"/>
    </source>
</evidence>
<dbReference type="GO" id="GO:0004518">
    <property type="term" value="F:nuclease activity"/>
    <property type="evidence" value="ECO:0007669"/>
    <property type="project" value="UniProtKB-KW"/>
</dbReference>
<organism evidence="9">
    <name type="scientific">Ceratitis capitata</name>
    <name type="common">Mediterranean fruit fly</name>
    <name type="synonym">Tephritis capitata</name>
    <dbReference type="NCBI Taxonomy" id="7213"/>
    <lineage>
        <taxon>Eukaryota</taxon>
        <taxon>Metazoa</taxon>
        <taxon>Ecdysozoa</taxon>
        <taxon>Arthropoda</taxon>
        <taxon>Hexapoda</taxon>
        <taxon>Insecta</taxon>
        <taxon>Pterygota</taxon>
        <taxon>Neoptera</taxon>
        <taxon>Endopterygota</taxon>
        <taxon>Diptera</taxon>
        <taxon>Brachycera</taxon>
        <taxon>Muscomorpha</taxon>
        <taxon>Tephritoidea</taxon>
        <taxon>Tephritidae</taxon>
        <taxon>Ceratitis</taxon>
        <taxon>Ceratitis</taxon>
    </lineage>
</organism>
<comment type="cofactor">
    <cofactor evidence="1">
        <name>a divalent metal cation</name>
        <dbReference type="ChEBI" id="CHEBI:60240"/>
    </cofactor>
</comment>
<accession>W8C221</accession>
<keyword evidence="4" id="KW-0540">Nuclease</keyword>
<evidence type="ECO:0000256" key="5">
    <source>
        <dbReference type="ARBA" id="ARBA00022723"/>
    </source>
</evidence>
<dbReference type="GO" id="GO:0005634">
    <property type="term" value="C:nucleus"/>
    <property type="evidence" value="ECO:0007669"/>
    <property type="project" value="UniProtKB-SubCell"/>
</dbReference>
<keyword evidence="7" id="KW-0539">Nucleus</keyword>
<keyword evidence="5" id="KW-0479">Metal-binding</keyword>
<name>W8C221_CERCA</name>
<dbReference type="GO" id="GO:0016787">
    <property type="term" value="F:hydrolase activity"/>
    <property type="evidence" value="ECO:0007669"/>
    <property type="project" value="UniProtKB-KW"/>
</dbReference>
<evidence type="ECO:0000256" key="2">
    <source>
        <dbReference type="ARBA" id="ARBA00004123"/>
    </source>
</evidence>
<evidence type="ECO:0000259" key="8">
    <source>
        <dbReference type="Pfam" id="PF13359"/>
    </source>
</evidence>
<protein>
    <submittedName>
        <fullName evidence="9">Putative nuclease HARBI1</fullName>
    </submittedName>
</protein>
<dbReference type="PANTHER" id="PTHR22930">
    <property type="match status" value="1"/>
</dbReference>